<protein>
    <submittedName>
        <fullName evidence="1">Uncharacterized protein</fullName>
    </submittedName>
</protein>
<evidence type="ECO:0000313" key="1">
    <source>
        <dbReference type="EMBL" id="CEK56192.1"/>
    </source>
</evidence>
<dbReference type="AlphaFoldDB" id="A0A0B6YJ18"/>
<reference evidence="1" key="1">
    <citation type="submission" date="2014-12" db="EMBL/GenBank/DDBJ databases">
        <title>Insight into the proteome of Arion vulgaris.</title>
        <authorList>
            <person name="Aradska J."/>
            <person name="Bulat T."/>
            <person name="Smidak R."/>
            <person name="Sarate P."/>
            <person name="Gangsoo J."/>
            <person name="Sialana F."/>
            <person name="Bilban M."/>
            <person name="Lubec G."/>
        </authorList>
    </citation>
    <scope>NUCLEOTIDE SEQUENCE</scope>
    <source>
        <tissue evidence="1">Skin</tissue>
    </source>
</reference>
<organism evidence="1">
    <name type="scientific">Arion vulgaris</name>
    <dbReference type="NCBI Taxonomy" id="1028688"/>
    <lineage>
        <taxon>Eukaryota</taxon>
        <taxon>Metazoa</taxon>
        <taxon>Spiralia</taxon>
        <taxon>Lophotrochozoa</taxon>
        <taxon>Mollusca</taxon>
        <taxon>Gastropoda</taxon>
        <taxon>Heterobranchia</taxon>
        <taxon>Euthyneura</taxon>
        <taxon>Panpulmonata</taxon>
        <taxon>Eupulmonata</taxon>
        <taxon>Stylommatophora</taxon>
        <taxon>Helicina</taxon>
        <taxon>Arionoidea</taxon>
        <taxon>Arionidae</taxon>
        <taxon>Arion</taxon>
    </lineage>
</organism>
<gene>
    <name evidence="1" type="primary">ORF27039</name>
</gene>
<feature type="non-terminal residue" evidence="1">
    <location>
        <position position="1"/>
    </location>
</feature>
<name>A0A0B6YJ18_9EUPU</name>
<accession>A0A0B6YJ18</accession>
<sequence>NASTSPVSSSRGSGTIFLSFNLQILMSVKRLTKTETRSMSSTIEVTFKKNNNNSQIHLKWVKK</sequence>
<dbReference type="EMBL" id="HACG01009327">
    <property type="protein sequence ID" value="CEK56192.1"/>
    <property type="molecule type" value="Transcribed_RNA"/>
</dbReference>
<proteinExistence type="predicted"/>